<comment type="caution">
    <text evidence="1">The sequence shown here is derived from an EMBL/GenBank/DDBJ whole genome shotgun (WGS) entry which is preliminary data.</text>
</comment>
<name>A0A2P4ZKZ0_9HYPO</name>
<feature type="non-terminal residue" evidence="1">
    <location>
        <position position="1"/>
    </location>
</feature>
<evidence type="ECO:0000313" key="2">
    <source>
        <dbReference type="Proteomes" id="UP000054821"/>
    </source>
</evidence>
<accession>A0A2P4ZKZ0</accession>
<dbReference type="GeneID" id="36347617"/>
<sequence length="147" mass="16855">RLHSTEGGKPLFPLIYSQAHATPYNREVPAPSALLIRLVNIRGLSYLHGLFSGSYVYIHLPNEQYYMKTAEPCLYLEAPSSNCRRRIWKPQSQKKNTIGHCHATRSVNERSKLLEGRQASTREDRQRLRITAISLQQGHLFLNSLRA</sequence>
<organism evidence="1 2">
    <name type="scientific">Trichoderma gamsii</name>
    <dbReference type="NCBI Taxonomy" id="398673"/>
    <lineage>
        <taxon>Eukaryota</taxon>
        <taxon>Fungi</taxon>
        <taxon>Dikarya</taxon>
        <taxon>Ascomycota</taxon>
        <taxon>Pezizomycotina</taxon>
        <taxon>Sordariomycetes</taxon>
        <taxon>Hypocreomycetidae</taxon>
        <taxon>Hypocreales</taxon>
        <taxon>Hypocreaceae</taxon>
        <taxon>Trichoderma</taxon>
    </lineage>
</organism>
<protein>
    <submittedName>
        <fullName evidence="1">Uncharacterized protein</fullName>
    </submittedName>
</protein>
<gene>
    <name evidence="1" type="ORF">TGAM01_v206043</name>
</gene>
<evidence type="ECO:0000313" key="1">
    <source>
        <dbReference type="EMBL" id="PON24962.1"/>
    </source>
</evidence>
<dbReference type="EMBL" id="JPDN02000020">
    <property type="protein sequence ID" value="PON24962.1"/>
    <property type="molecule type" value="Genomic_DNA"/>
</dbReference>
<dbReference type="Proteomes" id="UP000054821">
    <property type="component" value="Unassembled WGS sequence"/>
</dbReference>
<reference evidence="1 2" key="1">
    <citation type="journal article" date="2016" name="Genome Announc.">
        <title>Draft Whole-Genome Sequence of Trichoderma gamsii T6085, a Promising Biocontrol Agent of Fusarium Head Blight on Wheat.</title>
        <authorList>
            <person name="Baroncelli R."/>
            <person name="Zapparata A."/>
            <person name="Piaggeschi G."/>
            <person name="Sarrocco S."/>
            <person name="Vannacci G."/>
        </authorList>
    </citation>
    <scope>NUCLEOTIDE SEQUENCE [LARGE SCALE GENOMIC DNA]</scope>
    <source>
        <strain evidence="1 2">T6085</strain>
    </source>
</reference>
<dbReference type="RefSeq" id="XP_024405441.1">
    <property type="nucleotide sequence ID" value="XM_024549779.1"/>
</dbReference>
<dbReference type="AlphaFoldDB" id="A0A2P4ZKZ0"/>
<keyword evidence="2" id="KW-1185">Reference proteome</keyword>
<proteinExistence type="predicted"/>